<comment type="caution">
    <text evidence="1">Lacks conserved residue(s) required for the propagation of feature annotation.</text>
</comment>
<proteinExistence type="predicted"/>
<feature type="disulfide bond" evidence="1">
    <location>
        <begin position="610"/>
        <end position="627"/>
    </location>
</feature>
<feature type="domain" description="EGF-like" evidence="3">
    <location>
        <begin position="81"/>
        <end position="117"/>
    </location>
</feature>
<dbReference type="InterPro" id="IPR003645">
    <property type="entry name" value="Fol_N"/>
</dbReference>
<dbReference type="PANTHER" id="PTHR22963">
    <property type="entry name" value="ENDOGLIN-RELATED"/>
    <property type="match status" value="1"/>
</dbReference>
<keyword evidence="2" id="KW-0732">Signal</keyword>
<dbReference type="EMBL" id="HACA01014913">
    <property type="protein sequence ID" value="CDW32274.1"/>
    <property type="molecule type" value="Transcribed_RNA"/>
</dbReference>
<dbReference type="SMART" id="SM00274">
    <property type="entry name" value="FOLN"/>
    <property type="match status" value="7"/>
</dbReference>
<accession>A0A0K2U1W6</accession>
<feature type="domain" description="EGF-like" evidence="3">
    <location>
        <begin position="471"/>
        <end position="513"/>
    </location>
</feature>
<feature type="signal peptide" evidence="2">
    <location>
        <begin position="1"/>
        <end position="20"/>
    </location>
</feature>
<feature type="domain" description="EGF-like" evidence="3">
    <location>
        <begin position="146"/>
        <end position="188"/>
    </location>
</feature>
<feature type="chain" id="PRO_5005488292" description="EGF-like domain-containing protein" evidence="2">
    <location>
        <begin position="21"/>
        <end position="728"/>
    </location>
</feature>
<dbReference type="OrthoDB" id="6343936at2759"/>
<dbReference type="AlphaFoldDB" id="A0A0K2U1W6"/>
<dbReference type="PANTHER" id="PTHR22963:SF39">
    <property type="entry name" value="DUMPY"/>
    <property type="match status" value="1"/>
</dbReference>
<organism evidence="4">
    <name type="scientific">Lepeophtheirus salmonis</name>
    <name type="common">Salmon louse</name>
    <name type="synonym">Caligus salmonis</name>
    <dbReference type="NCBI Taxonomy" id="72036"/>
    <lineage>
        <taxon>Eukaryota</taxon>
        <taxon>Metazoa</taxon>
        <taxon>Ecdysozoa</taxon>
        <taxon>Arthropoda</taxon>
        <taxon>Crustacea</taxon>
        <taxon>Multicrustacea</taxon>
        <taxon>Hexanauplia</taxon>
        <taxon>Copepoda</taxon>
        <taxon>Siphonostomatoida</taxon>
        <taxon>Caligidae</taxon>
        <taxon>Lepeophtheirus</taxon>
    </lineage>
</organism>
<sequence>MTSTMKGWFLWFLYIQFVESVSIGNKCPPVAPKSRFLCAGKEYHTCWSVGVRDIDCPGAAPCCFDGCGNHCLLTLPQTRTIIDPCSPSPCGPGTNCKTNADGNPVCHCNPGLIPKPDTINGCGPECTIDPECRNGLVCINQRCTNRPDPCNPSPCGPGTTCKENGNGNPVCQCQSGLVPKPDTITGCGPECIIDPDCRNGQVCINQRCTKKPDPCDPSPCGPGTTCRENQNGNPVCQCNKGLVPKPDTITGCGPECFVDAECHGGFVCLNQKCSQKQDPCEPSPCGPGTICKKSNNGNPVCHCRAGLIPKPDTITGCGPECVTDRDCHSGLICKSSKCVEKPDPCVPSPCGPNTSCKANINGNPVCHCLSDFIPKPDTITGCGYECERDSDCQSSYICNDFKCIVKPDPCDPSPCGPGTSCYPNFNGNPICKCLLGLVPKPDTITGCGPECKRDPDCNRGYICQTGKCIEKPDPCNPSPCGPGAECMVNTSGNPICRCQKGLVPKPDTITGCGPECVIDSDCDSGYICKTQTCIVRPDPCDPSPCGDGAICEENAYGNPTCHCKLGLIPKPDPFIRCGPECVIDRDCNQGYICNNTKCVIEPDPCQPSPCGIGALCTKTGRSLGFYCDCPEKYFGDPNVECKKIVVIGSVNPPRSPEPQSTAPFVIGHTASGTSISSSLNRRPVVIGGSENNFVDNSEPEVLAIGRRRQTSSRTKSVIGARYRKSLFY</sequence>
<feature type="domain" description="EGF-like" evidence="3">
    <location>
        <begin position="601"/>
        <end position="642"/>
    </location>
</feature>
<dbReference type="SMART" id="SM00181">
    <property type="entry name" value="EGF"/>
    <property type="match status" value="9"/>
</dbReference>
<evidence type="ECO:0000256" key="1">
    <source>
        <dbReference type="PROSITE-ProRule" id="PRU00076"/>
    </source>
</evidence>
<keyword evidence="1" id="KW-1015">Disulfide bond</keyword>
<feature type="domain" description="EGF-like" evidence="3">
    <location>
        <begin position="536"/>
        <end position="578"/>
    </location>
</feature>
<dbReference type="PROSITE" id="PS50026">
    <property type="entry name" value="EGF_3"/>
    <property type="match status" value="6"/>
</dbReference>
<evidence type="ECO:0000256" key="2">
    <source>
        <dbReference type="SAM" id="SignalP"/>
    </source>
</evidence>
<reference evidence="4" key="1">
    <citation type="submission" date="2014-05" db="EMBL/GenBank/DDBJ databases">
        <authorList>
            <person name="Chronopoulou M."/>
        </authorList>
    </citation>
    <scope>NUCLEOTIDE SEQUENCE</scope>
    <source>
        <tissue evidence="4">Whole organism</tissue>
    </source>
</reference>
<evidence type="ECO:0000313" key="4">
    <source>
        <dbReference type="EMBL" id="CDW32274.1"/>
    </source>
</evidence>
<name>A0A0K2U1W6_LEPSM</name>
<feature type="domain" description="EGF-like" evidence="3">
    <location>
        <begin position="211"/>
        <end position="253"/>
    </location>
</feature>
<dbReference type="InterPro" id="IPR000742">
    <property type="entry name" value="EGF"/>
</dbReference>
<protein>
    <recommendedName>
        <fullName evidence="3">EGF-like domain-containing protein</fullName>
    </recommendedName>
</protein>
<evidence type="ECO:0000259" key="3">
    <source>
        <dbReference type="PROSITE" id="PS50026"/>
    </source>
</evidence>
<keyword evidence="1" id="KW-0245">EGF-like domain</keyword>
<dbReference type="OMA" id="KPDPCDP"/>